<evidence type="ECO:0000259" key="1">
    <source>
        <dbReference type="Pfam" id="PF00144"/>
    </source>
</evidence>
<dbReference type="InterPro" id="IPR052907">
    <property type="entry name" value="Beta-lactamase/esterase"/>
</dbReference>
<feature type="non-terminal residue" evidence="2">
    <location>
        <position position="1"/>
    </location>
</feature>
<dbReference type="InterPro" id="IPR001466">
    <property type="entry name" value="Beta-lactam-related"/>
</dbReference>
<dbReference type="PANTHER" id="PTHR43319">
    <property type="entry name" value="BETA-LACTAMASE-RELATED"/>
    <property type="match status" value="1"/>
</dbReference>
<evidence type="ECO:0000313" key="2">
    <source>
        <dbReference type="EMBL" id="SVB24408.1"/>
    </source>
</evidence>
<gene>
    <name evidence="2" type="ORF">METZ01_LOCUS177262</name>
</gene>
<dbReference type="Gene3D" id="3.40.710.10">
    <property type="entry name" value="DD-peptidase/beta-lactamase superfamily"/>
    <property type="match status" value="1"/>
</dbReference>
<dbReference type="InterPro" id="IPR012338">
    <property type="entry name" value="Beta-lactam/transpept-like"/>
</dbReference>
<protein>
    <recommendedName>
        <fullName evidence="1">Beta-lactamase-related domain-containing protein</fullName>
    </recommendedName>
</protein>
<feature type="domain" description="Beta-lactamase-related" evidence="1">
    <location>
        <begin position="3"/>
        <end position="262"/>
    </location>
</feature>
<dbReference type="SUPFAM" id="SSF56601">
    <property type="entry name" value="beta-lactamase/transpeptidase-like"/>
    <property type="match status" value="1"/>
</dbReference>
<dbReference type="EMBL" id="UINC01034099">
    <property type="protein sequence ID" value="SVB24408.1"/>
    <property type="molecule type" value="Genomic_DNA"/>
</dbReference>
<dbReference type="PANTHER" id="PTHR43319:SF3">
    <property type="entry name" value="BETA-LACTAMASE-RELATED DOMAIN-CONTAINING PROTEIN"/>
    <property type="match status" value="1"/>
</dbReference>
<name>A0A382CE23_9ZZZZ</name>
<dbReference type="Pfam" id="PF00144">
    <property type="entry name" value="Beta-lactamase"/>
    <property type="match status" value="1"/>
</dbReference>
<accession>A0A382CE23</accession>
<proteinExistence type="predicted"/>
<reference evidence="2" key="1">
    <citation type="submission" date="2018-05" db="EMBL/GenBank/DDBJ databases">
        <authorList>
            <person name="Lanie J.A."/>
            <person name="Ng W.-L."/>
            <person name="Kazmierczak K.M."/>
            <person name="Andrzejewski T.M."/>
            <person name="Davidsen T.M."/>
            <person name="Wayne K.J."/>
            <person name="Tettelin H."/>
            <person name="Glass J.I."/>
            <person name="Rusch D."/>
            <person name="Podicherti R."/>
            <person name="Tsui H.-C.T."/>
            <person name="Winkler M.E."/>
        </authorList>
    </citation>
    <scope>NUCLEOTIDE SEQUENCE</scope>
</reference>
<organism evidence="2">
    <name type="scientific">marine metagenome</name>
    <dbReference type="NCBI Taxonomy" id="408172"/>
    <lineage>
        <taxon>unclassified sequences</taxon>
        <taxon>metagenomes</taxon>
        <taxon>ecological metagenomes</taxon>
    </lineage>
</organism>
<dbReference type="AlphaFoldDB" id="A0A382CE23"/>
<sequence>IWKLYDEKILDFNDPVCKYWPEFKKNNKDKILIKHIMTHTSGISLTDSLRDHDYGDLNRIARWLENYTPESTPGKKISYHEVTFGWILGEIVQRITNKSFEENFFEKVCIPLNLKKTYFKMKESKNEELPTNIFKHESCKISNIDKIFRALLINKIPLISGSCISNTQDLTRFYSAIINSKSWLSNKTKKLVTKIHVKGIDYNNRLLFSRLGLGIRFSGNNINERSISSASNGFGHGGLLSCMAWTEPKSNLSIAILNNLLLSHTLNVYRFNLLSHAIKEDLKRIFK</sequence>